<dbReference type="InterPro" id="IPR053163">
    <property type="entry name" value="HTH-type_regulator_Rgg"/>
</dbReference>
<dbReference type="AlphaFoldDB" id="A0A0R1RA55"/>
<keyword evidence="3" id="KW-1185">Reference proteome</keyword>
<gene>
    <name evidence="2" type="ORF">FD35_GL000748</name>
</gene>
<protein>
    <recommendedName>
        <fullName evidence="1">HTH cro/C1-type domain-containing protein</fullName>
    </recommendedName>
</protein>
<sequence length="318" mass="36817">MATYGATFRQLRIGKNMTLKELADEQVSVGFLSKFETDQSKISVDRLMHLLDKMNVTADEYFFAQHDGYAMPEVPKVWSEMSVPNVVAVLGSSFYYTAGLSNRGQWEKLARWQRHLAEQASSAPTMGHWLNFDFAQLLLAQHQQAEPYPFVQRAITYLQQIDEWSIYELIVFNVFLQGMSVPDAQQLALSAKHKLVSQAPLSEIAGMHRGFLVTSFCFFMNRTRFDIAEELLGQMHSLHKEQSPQQSTGDFGMLILWCQGWLTYRRDSEERGQSQMKDALTIMRLCEEESLWRLYAAFSERIWQTKDDHLLYHSRLMA</sequence>
<proteinExistence type="predicted"/>
<dbReference type="InterPro" id="IPR001387">
    <property type="entry name" value="Cro/C1-type_HTH"/>
</dbReference>
<dbReference type="InterPro" id="IPR010057">
    <property type="entry name" value="Transcription_activator_Rgg_C"/>
</dbReference>
<dbReference type="Pfam" id="PF01381">
    <property type="entry name" value="HTH_3"/>
    <property type="match status" value="1"/>
</dbReference>
<evidence type="ECO:0000313" key="3">
    <source>
        <dbReference type="Proteomes" id="UP000051999"/>
    </source>
</evidence>
<feature type="domain" description="HTH cro/C1-type" evidence="1">
    <location>
        <begin position="8"/>
        <end position="61"/>
    </location>
</feature>
<dbReference type="Proteomes" id="UP000051999">
    <property type="component" value="Unassembled WGS sequence"/>
</dbReference>
<dbReference type="Gene3D" id="1.10.260.40">
    <property type="entry name" value="lambda repressor-like DNA-binding domains"/>
    <property type="match status" value="1"/>
</dbReference>
<dbReference type="SUPFAM" id="SSF47413">
    <property type="entry name" value="lambda repressor-like DNA-binding domains"/>
    <property type="match status" value="1"/>
</dbReference>
<dbReference type="Pfam" id="PF21259">
    <property type="entry name" value="Rgg_C"/>
    <property type="match status" value="1"/>
</dbReference>
<name>A0A0R1RA55_9LACO</name>
<dbReference type="EMBL" id="AZFF01000013">
    <property type="protein sequence ID" value="KRL53919.1"/>
    <property type="molecule type" value="Genomic_DNA"/>
</dbReference>
<dbReference type="GO" id="GO:0003677">
    <property type="term" value="F:DNA binding"/>
    <property type="evidence" value="ECO:0007669"/>
    <property type="project" value="InterPro"/>
</dbReference>
<evidence type="ECO:0000259" key="1">
    <source>
        <dbReference type="PROSITE" id="PS50943"/>
    </source>
</evidence>
<dbReference type="PANTHER" id="PTHR37038:SF12">
    <property type="entry name" value="TRANSCRIPTIONAL REGULATOR"/>
    <property type="match status" value="1"/>
</dbReference>
<dbReference type="CDD" id="cd00093">
    <property type="entry name" value="HTH_XRE"/>
    <property type="match status" value="1"/>
</dbReference>
<evidence type="ECO:0000313" key="2">
    <source>
        <dbReference type="EMBL" id="KRL53919.1"/>
    </source>
</evidence>
<dbReference type="PROSITE" id="PS50943">
    <property type="entry name" value="HTH_CROC1"/>
    <property type="match status" value="1"/>
</dbReference>
<dbReference type="SMART" id="SM00530">
    <property type="entry name" value="HTH_XRE"/>
    <property type="match status" value="1"/>
</dbReference>
<dbReference type="OrthoDB" id="2296017at2"/>
<dbReference type="InterPro" id="IPR010982">
    <property type="entry name" value="Lambda_DNA-bd_dom_sf"/>
</dbReference>
<accession>A0A0R1RA55</accession>
<dbReference type="RefSeq" id="WP_017260944.1">
    <property type="nucleotide sequence ID" value="NZ_AUAW01000014.1"/>
</dbReference>
<dbReference type="PATRIC" id="fig|1114972.6.peg.751"/>
<dbReference type="eggNOG" id="COG1396">
    <property type="taxonomic scope" value="Bacteria"/>
</dbReference>
<reference evidence="2 3" key="1">
    <citation type="journal article" date="2015" name="Genome Announc.">
        <title>Expanding the biotechnology potential of lactobacilli through comparative genomics of 213 strains and associated genera.</title>
        <authorList>
            <person name="Sun Z."/>
            <person name="Harris H.M."/>
            <person name="McCann A."/>
            <person name="Guo C."/>
            <person name="Argimon S."/>
            <person name="Zhang W."/>
            <person name="Yang X."/>
            <person name="Jeffery I.B."/>
            <person name="Cooney J.C."/>
            <person name="Kagawa T.F."/>
            <person name="Liu W."/>
            <person name="Song Y."/>
            <person name="Salvetti E."/>
            <person name="Wrobel A."/>
            <person name="Rasinkangas P."/>
            <person name="Parkhill J."/>
            <person name="Rea M.C."/>
            <person name="O'Sullivan O."/>
            <person name="Ritari J."/>
            <person name="Douillard F.P."/>
            <person name="Paul Ross R."/>
            <person name="Yang R."/>
            <person name="Briner A.E."/>
            <person name="Felis G.E."/>
            <person name="de Vos W.M."/>
            <person name="Barrangou R."/>
            <person name="Klaenhammer T.R."/>
            <person name="Caufield P.W."/>
            <person name="Cui Y."/>
            <person name="Zhang H."/>
            <person name="O'Toole P.W."/>
        </authorList>
    </citation>
    <scope>NUCLEOTIDE SEQUENCE [LARGE SCALE GENOMIC DNA]</scope>
    <source>
        <strain evidence="2 3">DSM 15814</strain>
    </source>
</reference>
<dbReference type="STRING" id="1114972.FD35_GL000748"/>
<comment type="caution">
    <text evidence="2">The sequence shown here is derived from an EMBL/GenBank/DDBJ whole genome shotgun (WGS) entry which is preliminary data.</text>
</comment>
<organism evidence="2 3">
    <name type="scientific">Furfurilactobacillus rossiae DSM 15814</name>
    <dbReference type="NCBI Taxonomy" id="1114972"/>
    <lineage>
        <taxon>Bacteria</taxon>
        <taxon>Bacillati</taxon>
        <taxon>Bacillota</taxon>
        <taxon>Bacilli</taxon>
        <taxon>Lactobacillales</taxon>
        <taxon>Lactobacillaceae</taxon>
        <taxon>Furfurilactobacillus</taxon>
    </lineage>
</organism>
<dbReference type="PANTHER" id="PTHR37038">
    <property type="entry name" value="TRANSCRIPTIONAL REGULATOR-RELATED"/>
    <property type="match status" value="1"/>
</dbReference>